<organism evidence="1 2">
    <name type="scientific">Flavobacterium cyanobacteriorum</name>
    <dbReference type="NCBI Taxonomy" id="2022802"/>
    <lineage>
        <taxon>Bacteria</taxon>
        <taxon>Pseudomonadati</taxon>
        <taxon>Bacteroidota</taxon>
        <taxon>Flavobacteriia</taxon>
        <taxon>Flavobacteriales</taxon>
        <taxon>Flavobacteriaceae</taxon>
        <taxon>Flavobacterium</taxon>
    </lineage>
</organism>
<protein>
    <submittedName>
        <fullName evidence="1">Uncharacterized protein</fullName>
    </submittedName>
</protein>
<name>A0A255Z2K9_9FLAO</name>
<reference evidence="1 2" key="1">
    <citation type="submission" date="2017-07" db="EMBL/GenBank/DDBJ databases">
        <title>Flavobacterium cyanobacteriorum sp. nov., isolated from cyanobacterial aggregates in a eutrophic lake.</title>
        <authorList>
            <person name="Cai H."/>
        </authorList>
    </citation>
    <scope>NUCLEOTIDE SEQUENCE [LARGE SCALE GENOMIC DNA]</scope>
    <source>
        <strain evidence="1 2">TH021</strain>
    </source>
</reference>
<evidence type="ECO:0000313" key="2">
    <source>
        <dbReference type="Proteomes" id="UP000216605"/>
    </source>
</evidence>
<evidence type="ECO:0000313" key="1">
    <source>
        <dbReference type="EMBL" id="OYQ35727.1"/>
    </source>
</evidence>
<gene>
    <name evidence="1" type="ORF">CHU92_10460</name>
</gene>
<comment type="caution">
    <text evidence="1">The sequence shown here is derived from an EMBL/GenBank/DDBJ whole genome shotgun (WGS) entry which is preliminary data.</text>
</comment>
<keyword evidence="2" id="KW-1185">Reference proteome</keyword>
<sequence length="214" mass="25112">MEMKTIIYVLYFCLLINCKPNNQFLIKTNNDYLECKNKFPKRLVEYLPTKLTNTYCSYVCSEVVSRNDVGLKVNNYNVDISEIDSIATYLQSKSIAKYSSNDTCLLIVNRFETLDSYENREDIIIKDSVKIERDCYKNLYPVPNFIEFRNHSAKELNIGPDFDIYVLEAKSGNYFKEYNLKPNPQMPNNWKNGYSKGVALSREENTVIYWAIVW</sequence>
<dbReference type="Proteomes" id="UP000216605">
    <property type="component" value="Unassembled WGS sequence"/>
</dbReference>
<dbReference type="EMBL" id="NOXV01000279">
    <property type="protein sequence ID" value="OYQ35727.1"/>
    <property type="molecule type" value="Genomic_DNA"/>
</dbReference>
<proteinExistence type="predicted"/>
<accession>A0A255Z2K9</accession>
<dbReference type="AlphaFoldDB" id="A0A255Z2K9"/>